<dbReference type="PANTHER" id="PTHR37306:SF1">
    <property type="entry name" value="COLICIN V PRODUCTION PROTEIN"/>
    <property type="match status" value="1"/>
</dbReference>
<proteinExistence type="predicted"/>
<evidence type="ECO:0000256" key="4">
    <source>
        <dbReference type="ARBA" id="ARBA00023136"/>
    </source>
</evidence>
<evidence type="ECO:0000313" key="6">
    <source>
        <dbReference type="EMBL" id="NYV27255.1"/>
    </source>
</evidence>
<evidence type="ECO:0000313" key="7">
    <source>
        <dbReference type="Proteomes" id="UP000526184"/>
    </source>
</evidence>
<keyword evidence="7" id="KW-1185">Reference proteome</keyword>
<dbReference type="RefSeq" id="WP_067321201.1">
    <property type="nucleotide sequence ID" value="NZ_CBCRWS010000001.1"/>
</dbReference>
<reference evidence="6 7" key="1">
    <citation type="submission" date="2020-05" db="EMBL/GenBank/DDBJ databases">
        <title>Streptobacillus felis strain LHL191014123.</title>
        <authorList>
            <person name="Fawzy A."/>
            <person name="Rau J."/>
            <person name="Risse K."/>
            <person name="Schauerte N."/>
            <person name="Geiger C."/>
            <person name="Blom J."/>
            <person name="Imirzalioglu C."/>
            <person name="Falgenhauer J."/>
            <person name="Bach A."/>
            <person name="Herden C."/>
            <person name="Eisenberg T."/>
        </authorList>
    </citation>
    <scope>NUCLEOTIDE SEQUENCE [LARGE SCALE GENOMIC DNA]</scope>
    <source>
        <strain evidence="6 7">LHL191014123</strain>
    </source>
</reference>
<feature type="transmembrane region" description="Helical" evidence="5">
    <location>
        <begin position="30"/>
        <end position="50"/>
    </location>
</feature>
<evidence type="ECO:0000256" key="5">
    <source>
        <dbReference type="SAM" id="Phobius"/>
    </source>
</evidence>
<evidence type="ECO:0000256" key="2">
    <source>
        <dbReference type="ARBA" id="ARBA00022692"/>
    </source>
</evidence>
<dbReference type="Pfam" id="PF02674">
    <property type="entry name" value="Colicin_V"/>
    <property type="match status" value="1"/>
</dbReference>
<gene>
    <name evidence="6" type="ORF">HP397_00240</name>
</gene>
<dbReference type="EMBL" id="JABMKT010000001">
    <property type="protein sequence ID" value="NYV27255.1"/>
    <property type="molecule type" value="Genomic_DNA"/>
</dbReference>
<name>A0A7Z0PFJ2_9FUSO</name>
<keyword evidence="2 5" id="KW-0812">Transmembrane</keyword>
<sequence length="185" mass="21380">MILDILIVILTIFFIIGGYRKGFVKSAFNLIKLLVVIYFTPIFLPLVELFTNIKTDNTLFRYVAYFLIFIFLYILISILVNFITKLLSITPLGIVNKLLGAVFGFIKSSIIILITIIILLFLSNKTESAKELLNKSVLVEYISIYTGRYNSLFPKFISEKLDEFRIENLEKNFKRSLLKDIEEGK</sequence>
<feature type="transmembrane region" description="Helical" evidence="5">
    <location>
        <begin position="62"/>
        <end position="83"/>
    </location>
</feature>
<dbReference type="OrthoDB" id="95508at2"/>
<organism evidence="6 7">
    <name type="scientific">Streptobacillus felis</name>
    <dbReference type="NCBI Taxonomy" id="1384509"/>
    <lineage>
        <taxon>Bacteria</taxon>
        <taxon>Fusobacteriati</taxon>
        <taxon>Fusobacteriota</taxon>
        <taxon>Fusobacteriia</taxon>
        <taxon>Fusobacteriales</taxon>
        <taxon>Leptotrichiaceae</taxon>
        <taxon>Streptobacillus</taxon>
    </lineage>
</organism>
<dbReference type="InterPro" id="IPR003825">
    <property type="entry name" value="Colicin-V_CvpA"/>
</dbReference>
<keyword evidence="3 5" id="KW-1133">Transmembrane helix</keyword>
<comment type="caution">
    <text evidence="6">The sequence shown here is derived from an EMBL/GenBank/DDBJ whole genome shotgun (WGS) entry which is preliminary data.</text>
</comment>
<dbReference type="Proteomes" id="UP000526184">
    <property type="component" value="Unassembled WGS sequence"/>
</dbReference>
<dbReference type="GO" id="GO:0016020">
    <property type="term" value="C:membrane"/>
    <property type="evidence" value="ECO:0007669"/>
    <property type="project" value="UniProtKB-SubCell"/>
</dbReference>
<comment type="subcellular location">
    <subcellularLocation>
        <location evidence="1">Membrane</location>
        <topology evidence="1">Multi-pass membrane protein</topology>
    </subcellularLocation>
</comment>
<feature type="transmembrane region" description="Helical" evidence="5">
    <location>
        <begin position="98"/>
        <end position="122"/>
    </location>
</feature>
<dbReference type="GO" id="GO:0009403">
    <property type="term" value="P:toxin biosynthetic process"/>
    <property type="evidence" value="ECO:0007669"/>
    <property type="project" value="InterPro"/>
</dbReference>
<keyword evidence="4 5" id="KW-0472">Membrane</keyword>
<dbReference type="AlphaFoldDB" id="A0A7Z0PFJ2"/>
<protein>
    <submittedName>
        <fullName evidence="6">CvpA family protein</fullName>
    </submittedName>
</protein>
<dbReference type="PANTHER" id="PTHR37306">
    <property type="entry name" value="COLICIN V PRODUCTION PROTEIN"/>
    <property type="match status" value="1"/>
</dbReference>
<evidence type="ECO:0000256" key="1">
    <source>
        <dbReference type="ARBA" id="ARBA00004141"/>
    </source>
</evidence>
<accession>A0A7Z0PFJ2</accession>
<evidence type="ECO:0000256" key="3">
    <source>
        <dbReference type="ARBA" id="ARBA00022989"/>
    </source>
</evidence>